<evidence type="ECO:0000313" key="12">
    <source>
        <dbReference type="Proteomes" id="UP000182836"/>
    </source>
</evidence>
<keyword evidence="5 7" id="KW-0408">Iron</keyword>
<dbReference type="PRINTS" id="PR00385">
    <property type="entry name" value="P450"/>
</dbReference>
<protein>
    <submittedName>
        <fullName evidence="9">Cytochrome P450</fullName>
    </submittedName>
</protein>
<name>A0A0M0HC97_ANEMI</name>
<dbReference type="SUPFAM" id="SSF48264">
    <property type="entry name" value="Cytochrome P450"/>
    <property type="match status" value="1"/>
</dbReference>
<keyword evidence="6 8" id="KW-0503">Monooxygenase</keyword>
<dbReference type="InterPro" id="IPR050196">
    <property type="entry name" value="Cytochrome_P450_Monoox"/>
</dbReference>
<evidence type="ECO:0000256" key="3">
    <source>
        <dbReference type="ARBA" id="ARBA00022723"/>
    </source>
</evidence>
<feature type="binding site" description="axial binding residue" evidence="7">
    <location>
        <position position="393"/>
    </location>
    <ligand>
        <name>heme</name>
        <dbReference type="ChEBI" id="CHEBI:30413"/>
    </ligand>
    <ligandPart>
        <name>Fe</name>
        <dbReference type="ChEBI" id="CHEBI:18248"/>
    </ligandPart>
</feature>
<dbReference type="PANTHER" id="PTHR24291">
    <property type="entry name" value="CYTOCHROME P450 FAMILY 4"/>
    <property type="match status" value="1"/>
</dbReference>
<dbReference type="InterPro" id="IPR017972">
    <property type="entry name" value="Cyt_P450_CS"/>
</dbReference>
<dbReference type="GeneID" id="42303816"/>
<dbReference type="Gene3D" id="1.10.630.10">
    <property type="entry name" value="Cytochrome P450"/>
    <property type="match status" value="1"/>
</dbReference>
<evidence type="ECO:0000313" key="10">
    <source>
        <dbReference type="EMBL" id="SDI54560.1"/>
    </source>
</evidence>
<evidence type="ECO:0000256" key="2">
    <source>
        <dbReference type="ARBA" id="ARBA00022617"/>
    </source>
</evidence>
<dbReference type="EMBL" id="LGUG01000002">
    <property type="protein sequence ID" value="KON99357.1"/>
    <property type="molecule type" value="Genomic_DNA"/>
</dbReference>
<dbReference type="GO" id="GO:0005506">
    <property type="term" value="F:iron ion binding"/>
    <property type="evidence" value="ECO:0007669"/>
    <property type="project" value="InterPro"/>
</dbReference>
<dbReference type="EMBL" id="FNED01000005">
    <property type="protein sequence ID" value="SDI54560.1"/>
    <property type="molecule type" value="Genomic_DNA"/>
</dbReference>
<evidence type="ECO:0000313" key="11">
    <source>
        <dbReference type="Proteomes" id="UP000037269"/>
    </source>
</evidence>
<keyword evidence="11" id="KW-1185">Reference proteome</keyword>
<dbReference type="CDD" id="cd20620">
    <property type="entry name" value="CYP132-like"/>
    <property type="match status" value="1"/>
</dbReference>
<evidence type="ECO:0000256" key="7">
    <source>
        <dbReference type="PIRSR" id="PIRSR602401-1"/>
    </source>
</evidence>
<comment type="similarity">
    <text evidence="1 8">Belongs to the cytochrome P450 family.</text>
</comment>
<dbReference type="PRINTS" id="PR00463">
    <property type="entry name" value="EP450I"/>
</dbReference>
<accession>A0A0M0HC97</accession>
<keyword evidence="2 7" id="KW-0349">Heme</keyword>
<dbReference type="Proteomes" id="UP000182836">
    <property type="component" value="Unassembled WGS sequence"/>
</dbReference>
<evidence type="ECO:0000313" key="9">
    <source>
        <dbReference type="EMBL" id="KON99357.1"/>
    </source>
</evidence>
<gene>
    <name evidence="9" type="ORF">AF333_01115</name>
    <name evidence="10" type="ORF">SAMN04487909_10557</name>
</gene>
<evidence type="ECO:0000256" key="5">
    <source>
        <dbReference type="ARBA" id="ARBA00023004"/>
    </source>
</evidence>
<keyword evidence="4 8" id="KW-0560">Oxidoreductase</keyword>
<comment type="cofactor">
    <cofactor evidence="7">
        <name>heme</name>
        <dbReference type="ChEBI" id="CHEBI:30413"/>
    </cofactor>
</comment>
<dbReference type="PANTHER" id="PTHR24291:SF50">
    <property type="entry name" value="BIFUNCTIONAL ALBAFLAVENONE MONOOXYGENASE_TERPENE SYNTHASE"/>
    <property type="match status" value="1"/>
</dbReference>
<dbReference type="InterPro" id="IPR001128">
    <property type="entry name" value="Cyt_P450"/>
</dbReference>
<keyword evidence="3 7" id="KW-0479">Metal-binding</keyword>
<organism evidence="9 11">
    <name type="scientific">Aneurinibacillus migulanus</name>
    <name type="common">Bacillus migulanus</name>
    <dbReference type="NCBI Taxonomy" id="47500"/>
    <lineage>
        <taxon>Bacteria</taxon>
        <taxon>Bacillati</taxon>
        <taxon>Bacillota</taxon>
        <taxon>Bacilli</taxon>
        <taxon>Bacillales</taxon>
        <taxon>Paenibacillaceae</taxon>
        <taxon>Aneurinibacillus group</taxon>
        <taxon>Aneurinibacillus</taxon>
    </lineage>
</organism>
<evidence type="ECO:0000256" key="1">
    <source>
        <dbReference type="ARBA" id="ARBA00010617"/>
    </source>
</evidence>
<dbReference type="GO" id="GO:0016705">
    <property type="term" value="F:oxidoreductase activity, acting on paired donors, with incorporation or reduction of molecular oxygen"/>
    <property type="evidence" value="ECO:0007669"/>
    <property type="project" value="InterPro"/>
</dbReference>
<dbReference type="GO" id="GO:0020037">
    <property type="term" value="F:heme binding"/>
    <property type="evidence" value="ECO:0007669"/>
    <property type="project" value="InterPro"/>
</dbReference>
<dbReference type="InterPro" id="IPR002401">
    <property type="entry name" value="Cyt_P450_E_grp-I"/>
</dbReference>
<reference evidence="10 12" key="2">
    <citation type="submission" date="2016-10" db="EMBL/GenBank/DDBJ databases">
        <authorList>
            <person name="de Groot N.N."/>
        </authorList>
    </citation>
    <scope>NUCLEOTIDE SEQUENCE [LARGE SCALE GENOMIC DNA]</scope>
    <source>
        <strain evidence="10 12">DSM 2895</strain>
    </source>
</reference>
<dbReference type="AlphaFoldDB" id="A0A0M0HC97"/>
<sequence>MSEMQIVGPKGLPITGSLFAFRKNPLEFLRQASKEYGDVVHMRFGPRHLYLISNPDYIKEILVTKQGHFHKAKGLQVAKAVVGEGILTSEGKQHLRQRRLMQPSFRQEHIRSYGETMVDYSEDMVNGWHDGEERLITKDMMELTLAIITKTMFGTNITEGVNDIGHAIEVGLKYVSRRASSFIDIPEAIPTRSNREFKEAAQTLDRAIYSIIEERRKSETSGQGDLLSMLLAARDEEDNTGMTDKQVRDEVMTIFVAGHETTANTLSWTLYLLSQHPEVEQKLWDEIDHVLNGRRVTVNDLPKLKYAENIIWETLRLYPAAWMINREVTDAVEIGGHVFQPGETLMMSQYVMHRTPEYFDQPDHFRPERFEGNLLKEIPQFAFFPFGGGPRVCIGNHFAIMEATLILVTIAQKFQLRLIPDHPPVEPEPVVTLRPKNGLHMIVKQR</sequence>
<dbReference type="InterPro" id="IPR036396">
    <property type="entry name" value="Cyt_P450_sf"/>
</dbReference>
<evidence type="ECO:0000256" key="6">
    <source>
        <dbReference type="ARBA" id="ARBA00023033"/>
    </source>
</evidence>
<dbReference type="PATRIC" id="fig|47500.9.peg.938"/>
<dbReference type="RefSeq" id="WP_043068686.1">
    <property type="nucleotide sequence ID" value="NZ_BJOA01000065.1"/>
</dbReference>
<dbReference type="GO" id="GO:0004497">
    <property type="term" value="F:monooxygenase activity"/>
    <property type="evidence" value="ECO:0007669"/>
    <property type="project" value="UniProtKB-KW"/>
</dbReference>
<proteinExistence type="inferred from homology"/>
<evidence type="ECO:0000256" key="8">
    <source>
        <dbReference type="RuleBase" id="RU000461"/>
    </source>
</evidence>
<dbReference type="STRING" id="47500.AF333_01115"/>
<dbReference type="Pfam" id="PF00067">
    <property type="entry name" value="p450"/>
    <property type="match status" value="1"/>
</dbReference>
<evidence type="ECO:0000256" key="4">
    <source>
        <dbReference type="ARBA" id="ARBA00023002"/>
    </source>
</evidence>
<reference evidence="9 11" key="1">
    <citation type="submission" date="2015-07" db="EMBL/GenBank/DDBJ databases">
        <title>Fjat-14205 dsm 2895.</title>
        <authorList>
            <person name="Liu B."/>
            <person name="Wang J."/>
            <person name="Zhu Y."/>
            <person name="Liu G."/>
            <person name="Chen Q."/>
            <person name="Chen Z."/>
            <person name="Lan J."/>
            <person name="Che J."/>
            <person name="Ge C."/>
            <person name="Shi H."/>
            <person name="Pan Z."/>
            <person name="Liu X."/>
        </authorList>
    </citation>
    <scope>NUCLEOTIDE SEQUENCE [LARGE SCALE GENOMIC DNA]</scope>
    <source>
        <strain evidence="9 11">DSM 2895</strain>
    </source>
</reference>
<dbReference type="Proteomes" id="UP000037269">
    <property type="component" value="Unassembled WGS sequence"/>
</dbReference>
<dbReference type="PROSITE" id="PS00086">
    <property type="entry name" value="CYTOCHROME_P450"/>
    <property type="match status" value="1"/>
</dbReference>